<feature type="region of interest" description="Disordered" evidence="1">
    <location>
        <begin position="31"/>
        <end position="55"/>
    </location>
</feature>
<feature type="non-terminal residue" evidence="2">
    <location>
        <position position="1"/>
    </location>
</feature>
<gene>
    <name evidence="2" type="ORF">UJA718_LOCUS43756</name>
</gene>
<accession>A0A821SLQ8</accession>
<keyword evidence="3" id="KW-1185">Reference proteome</keyword>
<name>A0A821SLQ8_9BILA</name>
<evidence type="ECO:0000313" key="2">
    <source>
        <dbReference type="EMBL" id="CAF4857946.1"/>
    </source>
</evidence>
<protein>
    <submittedName>
        <fullName evidence="2">Uncharacterized protein</fullName>
    </submittedName>
</protein>
<sequence>MYASNEDEDWTYLHETSPKNSILHKTVNIVDSEQSSSSSLSSYSSRSSSSSKLDP</sequence>
<evidence type="ECO:0000313" key="3">
    <source>
        <dbReference type="Proteomes" id="UP000663873"/>
    </source>
</evidence>
<dbReference type="EMBL" id="CAJOBP010063110">
    <property type="protein sequence ID" value="CAF4857946.1"/>
    <property type="molecule type" value="Genomic_DNA"/>
</dbReference>
<dbReference type="Proteomes" id="UP000663873">
    <property type="component" value="Unassembled WGS sequence"/>
</dbReference>
<proteinExistence type="predicted"/>
<comment type="caution">
    <text evidence="2">The sequence shown here is derived from an EMBL/GenBank/DDBJ whole genome shotgun (WGS) entry which is preliminary data.</text>
</comment>
<organism evidence="2 3">
    <name type="scientific">Rotaria socialis</name>
    <dbReference type="NCBI Taxonomy" id="392032"/>
    <lineage>
        <taxon>Eukaryota</taxon>
        <taxon>Metazoa</taxon>
        <taxon>Spiralia</taxon>
        <taxon>Gnathifera</taxon>
        <taxon>Rotifera</taxon>
        <taxon>Eurotatoria</taxon>
        <taxon>Bdelloidea</taxon>
        <taxon>Philodinida</taxon>
        <taxon>Philodinidae</taxon>
        <taxon>Rotaria</taxon>
    </lineage>
</organism>
<feature type="compositionally biased region" description="Low complexity" evidence="1">
    <location>
        <begin position="32"/>
        <end position="55"/>
    </location>
</feature>
<dbReference type="AlphaFoldDB" id="A0A821SLQ8"/>
<evidence type="ECO:0000256" key="1">
    <source>
        <dbReference type="SAM" id="MobiDB-lite"/>
    </source>
</evidence>
<reference evidence="2" key="1">
    <citation type="submission" date="2021-02" db="EMBL/GenBank/DDBJ databases">
        <authorList>
            <person name="Nowell W R."/>
        </authorList>
    </citation>
    <scope>NUCLEOTIDE SEQUENCE</scope>
</reference>